<organism evidence="10 11">
    <name type="scientific">Sphaerosporella brunnea</name>
    <dbReference type="NCBI Taxonomy" id="1250544"/>
    <lineage>
        <taxon>Eukaryota</taxon>
        <taxon>Fungi</taxon>
        <taxon>Dikarya</taxon>
        <taxon>Ascomycota</taxon>
        <taxon>Pezizomycotina</taxon>
        <taxon>Pezizomycetes</taxon>
        <taxon>Pezizales</taxon>
        <taxon>Pyronemataceae</taxon>
        <taxon>Sphaerosporella</taxon>
    </lineage>
</organism>
<dbReference type="GO" id="GO:0020037">
    <property type="term" value="F:heme binding"/>
    <property type="evidence" value="ECO:0007669"/>
    <property type="project" value="InterPro"/>
</dbReference>
<dbReference type="Gene3D" id="1.10.630.10">
    <property type="entry name" value="Cytochrome P450"/>
    <property type="match status" value="1"/>
</dbReference>
<keyword evidence="7 9" id="KW-0503">Monooxygenase</keyword>
<evidence type="ECO:0000256" key="7">
    <source>
        <dbReference type="ARBA" id="ARBA00023033"/>
    </source>
</evidence>
<dbReference type="OrthoDB" id="1470350at2759"/>
<reference evidence="10 11" key="1">
    <citation type="submission" date="2019-09" db="EMBL/GenBank/DDBJ databases">
        <title>Draft genome of the ectomycorrhizal ascomycete Sphaerosporella brunnea.</title>
        <authorList>
            <consortium name="DOE Joint Genome Institute"/>
            <person name="Benucci G.M."/>
            <person name="Marozzi G."/>
            <person name="Antonielli L."/>
            <person name="Sanchez S."/>
            <person name="Marco P."/>
            <person name="Wang X."/>
            <person name="Falini L.B."/>
            <person name="Barry K."/>
            <person name="Haridas S."/>
            <person name="Lipzen A."/>
            <person name="Labutti K."/>
            <person name="Grigoriev I.V."/>
            <person name="Murat C."/>
            <person name="Martin F."/>
            <person name="Albertini E."/>
            <person name="Donnini D."/>
            <person name="Bonito G."/>
        </authorList>
    </citation>
    <scope>NUCLEOTIDE SEQUENCE [LARGE SCALE GENOMIC DNA]</scope>
    <source>
        <strain evidence="10 11">Sb_GMNB300</strain>
    </source>
</reference>
<dbReference type="AlphaFoldDB" id="A0A5J5FD24"/>
<dbReference type="GO" id="GO:0016705">
    <property type="term" value="F:oxidoreductase activity, acting on paired donors, with incorporation or reduction of molecular oxygen"/>
    <property type="evidence" value="ECO:0007669"/>
    <property type="project" value="InterPro"/>
</dbReference>
<dbReference type="EMBL" id="VXIS01000001">
    <property type="protein sequence ID" value="KAA8915040.1"/>
    <property type="molecule type" value="Genomic_DNA"/>
</dbReference>
<keyword evidence="3 8" id="KW-0349">Heme</keyword>
<dbReference type="InterPro" id="IPR017972">
    <property type="entry name" value="Cyt_P450_CS"/>
</dbReference>
<keyword evidence="4 8" id="KW-0479">Metal-binding</keyword>
<dbReference type="InterPro" id="IPR001128">
    <property type="entry name" value="Cyt_P450"/>
</dbReference>
<comment type="similarity">
    <text evidence="2 9">Belongs to the cytochrome P450 family.</text>
</comment>
<dbReference type="InterPro" id="IPR002401">
    <property type="entry name" value="Cyt_P450_E_grp-I"/>
</dbReference>
<name>A0A5J5FD24_9PEZI</name>
<dbReference type="PRINTS" id="PR00385">
    <property type="entry name" value="P450"/>
</dbReference>
<proteinExistence type="inferred from homology"/>
<accession>A0A5J5FD24</accession>
<evidence type="ECO:0000313" key="11">
    <source>
        <dbReference type="Proteomes" id="UP000326924"/>
    </source>
</evidence>
<keyword evidence="5 9" id="KW-0560">Oxidoreductase</keyword>
<evidence type="ECO:0000313" key="10">
    <source>
        <dbReference type="EMBL" id="KAA8915040.1"/>
    </source>
</evidence>
<evidence type="ECO:0000256" key="1">
    <source>
        <dbReference type="ARBA" id="ARBA00001971"/>
    </source>
</evidence>
<evidence type="ECO:0000256" key="6">
    <source>
        <dbReference type="ARBA" id="ARBA00023004"/>
    </source>
</evidence>
<protein>
    <submittedName>
        <fullName evidence="10">Cytochrome P450</fullName>
    </submittedName>
</protein>
<evidence type="ECO:0000256" key="8">
    <source>
        <dbReference type="PIRSR" id="PIRSR602401-1"/>
    </source>
</evidence>
<gene>
    <name evidence="10" type="ORF">FN846DRAFT_770624</name>
</gene>
<dbReference type="PANTHER" id="PTHR24287">
    <property type="entry name" value="P450, PUTATIVE (EUROFUNG)-RELATED"/>
    <property type="match status" value="1"/>
</dbReference>
<dbReference type="Proteomes" id="UP000326924">
    <property type="component" value="Unassembled WGS sequence"/>
</dbReference>
<dbReference type="CDD" id="cd11063">
    <property type="entry name" value="CYP52"/>
    <property type="match status" value="1"/>
</dbReference>
<dbReference type="GO" id="GO:0004497">
    <property type="term" value="F:monooxygenase activity"/>
    <property type="evidence" value="ECO:0007669"/>
    <property type="project" value="UniProtKB-KW"/>
</dbReference>
<dbReference type="PRINTS" id="PR00463">
    <property type="entry name" value="EP450I"/>
</dbReference>
<dbReference type="GO" id="GO:0005506">
    <property type="term" value="F:iron ion binding"/>
    <property type="evidence" value="ECO:0007669"/>
    <property type="project" value="InterPro"/>
</dbReference>
<dbReference type="Pfam" id="PF00067">
    <property type="entry name" value="p450"/>
    <property type="match status" value="1"/>
</dbReference>
<dbReference type="PROSITE" id="PS00086">
    <property type="entry name" value="CYTOCHROME_P450"/>
    <property type="match status" value="1"/>
</dbReference>
<evidence type="ECO:0000256" key="5">
    <source>
        <dbReference type="ARBA" id="ARBA00023002"/>
    </source>
</evidence>
<feature type="binding site" description="axial binding residue" evidence="8">
    <location>
        <position position="459"/>
    </location>
    <ligand>
        <name>heme</name>
        <dbReference type="ChEBI" id="CHEBI:30413"/>
    </ligand>
    <ligandPart>
        <name>Fe</name>
        <dbReference type="ChEBI" id="CHEBI:18248"/>
    </ligandPart>
</feature>
<keyword evidence="11" id="KW-1185">Reference proteome</keyword>
<dbReference type="SUPFAM" id="SSF48264">
    <property type="entry name" value="Cytochrome P450"/>
    <property type="match status" value="1"/>
</dbReference>
<comment type="caution">
    <text evidence="10">The sequence shown here is derived from an EMBL/GenBank/DDBJ whole genome shotgun (WGS) entry which is preliminary data.</text>
</comment>
<comment type="cofactor">
    <cofactor evidence="1 8">
        <name>heme</name>
        <dbReference type="ChEBI" id="CHEBI:30413"/>
    </cofactor>
</comment>
<dbReference type="InterPro" id="IPR047146">
    <property type="entry name" value="Cyt_P450_E_CYP52_fungi"/>
</dbReference>
<dbReference type="InParanoid" id="A0A5J5FD24"/>
<dbReference type="InterPro" id="IPR036396">
    <property type="entry name" value="Cyt_P450_sf"/>
</dbReference>
<evidence type="ECO:0000256" key="9">
    <source>
        <dbReference type="RuleBase" id="RU000461"/>
    </source>
</evidence>
<keyword evidence="6 8" id="KW-0408">Iron</keyword>
<evidence type="ECO:0000256" key="2">
    <source>
        <dbReference type="ARBA" id="ARBA00010617"/>
    </source>
</evidence>
<dbReference type="PANTHER" id="PTHR24287:SF1">
    <property type="entry name" value="P450, PUTATIVE (EUROFUNG)-RELATED"/>
    <property type="match status" value="1"/>
</dbReference>
<evidence type="ECO:0000256" key="3">
    <source>
        <dbReference type="ARBA" id="ARBA00022617"/>
    </source>
</evidence>
<evidence type="ECO:0000256" key="4">
    <source>
        <dbReference type="ARBA" id="ARBA00022723"/>
    </source>
</evidence>
<sequence length="517" mass="59311">MELQQFATLSPKILALFLATAYVLLQLITAAITTYQDRKFARANGCRAPRRWYSGPYGLIEFRRFMQAANKGQHVEYVASRWEKFGAHTFVMRSFSTEIINTIDPRNIQTILATKFKDFSLGPARRNGFHALFGEGIFTLDGKGWEYSRTLLRPQFSRDQVADVDMLDTHVTRLLNLMKEAGSEPVDLQPWFFSLTLDSATEFLFGESADSLLMGDQAGFAYAFNRGLEWVMWKLRFRKLAQLYEPKEMREVNAMVHGFVDRYVDMALNRDKHPLPKEAEDKYIFLDAVVADTRDRKALRDQMLNILLAGRDTTAGLIGWTIYCLAWHPHVYRKLRAELEKAFGTATPGVWKRPTFESLKDVVYLRHVLNEVLRLYPSVPLNSRDAIRDTILPAGGGPDGHSPIFIKKGTRVQYSVYQLHRRKDIYGPDANEFRPERWAEAKVGRGWDYLPFNGGPRICLGQQYALTEAGFTVTRILQHFESITPGDPSVTYPHMLSTLTMSPLRCFVKMVPVRRDN</sequence>